<dbReference type="GO" id="GO:0005737">
    <property type="term" value="C:cytoplasm"/>
    <property type="evidence" value="ECO:0007669"/>
    <property type="project" value="TreeGrafter"/>
</dbReference>
<dbReference type="EMBL" id="JH930470">
    <property type="protein sequence ID" value="EKM58130.1"/>
    <property type="molecule type" value="Genomic_DNA"/>
</dbReference>
<dbReference type="AlphaFoldDB" id="K5WFP4"/>
<dbReference type="Pfam" id="PF00656">
    <property type="entry name" value="Peptidase_C14"/>
    <property type="match status" value="1"/>
</dbReference>
<name>K5WFP4_PHACS</name>
<dbReference type="GO" id="GO:0004197">
    <property type="term" value="F:cysteine-type endopeptidase activity"/>
    <property type="evidence" value="ECO:0007669"/>
    <property type="project" value="InterPro"/>
</dbReference>
<dbReference type="InParanoid" id="K5WFP4"/>
<evidence type="ECO:0000313" key="4">
    <source>
        <dbReference type="EMBL" id="EKM58130.1"/>
    </source>
</evidence>
<gene>
    <name evidence="4" type="ORF">PHACADRAFT_206967</name>
</gene>
<dbReference type="RefSeq" id="XP_007393457.1">
    <property type="nucleotide sequence ID" value="XM_007393395.1"/>
</dbReference>
<accession>K5WFP4</accession>
<keyword evidence="5" id="KW-1185">Reference proteome</keyword>
<dbReference type="Gene3D" id="3.40.50.12660">
    <property type="match status" value="1"/>
</dbReference>
<proteinExistence type="inferred from homology"/>
<feature type="compositionally biased region" description="Polar residues" evidence="2">
    <location>
        <begin position="160"/>
        <end position="169"/>
    </location>
</feature>
<dbReference type="OrthoDB" id="3223806at2759"/>
<reference evidence="4 5" key="1">
    <citation type="journal article" date="2012" name="BMC Genomics">
        <title>Comparative genomics of the white-rot fungi, Phanerochaete carnosa and P. chrysosporium, to elucidate the genetic basis of the distinct wood types they colonize.</title>
        <authorList>
            <person name="Suzuki H."/>
            <person name="MacDonald J."/>
            <person name="Syed K."/>
            <person name="Salamov A."/>
            <person name="Hori C."/>
            <person name="Aerts A."/>
            <person name="Henrissat B."/>
            <person name="Wiebenga A."/>
            <person name="vanKuyk P.A."/>
            <person name="Barry K."/>
            <person name="Lindquist E."/>
            <person name="LaButti K."/>
            <person name="Lapidus A."/>
            <person name="Lucas S."/>
            <person name="Coutinho P."/>
            <person name="Gong Y."/>
            <person name="Samejima M."/>
            <person name="Mahadevan R."/>
            <person name="Abou-Zaid M."/>
            <person name="de Vries R.P."/>
            <person name="Igarashi K."/>
            <person name="Yadav J.S."/>
            <person name="Grigoriev I.V."/>
            <person name="Master E.R."/>
        </authorList>
    </citation>
    <scope>NUCLEOTIDE SEQUENCE [LARGE SCALE GENOMIC DNA]</scope>
    <source>
        <strain evidence="4 5">HHB-10118-sp</strain>
    </source>
</reference>
<evidence type="ECO:0000256" key="2">
    <source>
        <dbReference type="SAM" id="MobiDB-lite"/>
    </source>
</evidence>
<evidence type="ECO:0000256" key="1">
    <source>
        <dbReference type="ARBA" id="ARBA00009005"/>
    </source>
</evidence>
<comment type="similarity">
    <text evidence="1">Belongs to the peptidase C14B family.</text>
</comment>
<dbReference type="PANTHER" id="PTHR48104:SF30">
    <property type="entry name" value="METACASPASE-1"/>
    <property type="match status" value="1"/>
</dbReference>
<dbReference type="PANTHER" id="PTHR48104">
    <property type="entry name" value="METACASPASE-4"/>
    <property type="match status" value="1"/>
</dbReference>
<dbReference type="InterPro" id="IPR011600">
    <property type="entry name" value="Pept_C14_caspase"/>
</dbReference>
<dbReference type="GO" id="GO:0006508">
    <property type="term" value="P:proteolysis"/>
    <property type="evidence" value="ECO:0007669"/>
    <property type="project" value="InterPro"/>
</dbReference>
<dbReference type="KEGG" id="pco:PHACADRAFT_206967"/>
<evidence type="ECO:0000259" key="3">
    <source>
        <dbReference type="Pfam" id="PF00656"/>
    </source>
</evidence>
<evidence type="ECO:0000313" key="5">
    <source>
        <dbReference type="Proteomes" id="UP000008370"/>
    </source>
</evidence>
<sequence length="342" mass="37686">MAPLTRPRAKKALLVGIRYSTLPKKHVLESTYCDVDRLKKFLTDNVGFRSDNIIELKDNIDPEHDQYPTRKNLVKALEELVSEAQAGDHLVFHSIWPADVVFAGKDEEINVILDDDIKRILVDKVPDGAHLVIILDCCHSGTGADLRYSYTDHLEEKDCTQASNTSPASQVAEPKRKLTLPGLTGDKPSKDALSPTISSPLVTSPGGGPVVISWAACPDPKTTLGFLNSSSSSNSDNSSNSDDSSGSGGSFIKACFSRCFPKPGEKKDATHEELLHRIKVKMIASAEDHFTQHRHLFSEQQWRDLQKWWKEDGCQPMLGVLHDYHGVLRTPVAETFGVDASS</sequence>
<protein>
    <recommendedName>
        <fullName evidence="3">Peptidase C14 caspase domain-containing protein</fullName>
    </recommendedName>
</protein>
<dbReference type="InterPro" id="IPR050452">
    <property type="entry name" value="Metacaspase"/>
</dbReference>
<dbReference type="GeneID" id="18912564"/>
<dbReference type="Proteomes" id="UP000008370">
    <property type="component" value="Unassembled WGS sequence"/>
</dbReference>
<dbReference type="HOGENOM" id="CLU_029389_6_1_1"/>
<feature type="domain" description="Peptidase C14 caspase" evidence="3">
    <location>
        <begin position="10"/>
        <end position="286"/>
    </location>
</feature>
<organism evidence="4 5">
    <name type="scientific">Phanerochaete carnosa (strain HHB-10118-sp)</name>
    <name type="common">White-rot fungus</name>
    <name type="synonym">Peniophora carnosa</name>
    <dbReference type="NCBI Taxonomy" id="650164"/>
    <lineage>
        <taxon>Eukaryota</taxon>
        <taxon>Fungi</taxon>
        <taxon>Dikarya</taxon>
        <taxon>Basidiomycota</taxon>
        <taxon>Agaricomycotina</taxon>
        <taxon>Agaricomycetes</taxon>
        <taxon>Polyporales</taxon>
        <taxon>Phanerochaetaceae</taxon>
        <taxon>Phanerochaete</taxon>
    </lineage>
</organism>
<feature type="region of interest" description="Disordered" evidence="2">
    <location>
        <begin position="160"/>
        <end position="201"/>
    </location>
</feature>